<keyword evidence="2" id="KW-0378">Hydrolase</keyword>
<dbReference type="PANTHER" id="PTHR16222">
    <property type="entry name" value="ADP-RIBOSYLGLYCOHYDROLASE"/>
    <property type="match status" value="1"/>
</dbReference>
<evidence type="ECO:0000313" key="3">
    <source>
        <dbReference type="EMBL" id="USR78940.1"/>
    </source>
</evidence>
<comment type="similarity">
    <text evidence="1">Belongs to the ADP-ribosylglycohydrolase family.</text>
</comment>
<proteinExistence type="inferred from homology"/>
<accession>A0ABY5AFZ9</accession>
<evidence type="ECO:0000256" key="2">
    <source>
        <dbReference type="ARBA" id="ARBA00022801"/>
    </source>
</evidence>
<dbReference type="Proteomes" id="UP001056109">
    <property type="component" value="Chromosome"/>
</dbReference>
<gene>
    <name evidence="3" type="ORF">NG665_05985</name>
</gene>
<dbReference type="SUPFAM" id="SSF101478">
    <property type="entry name" value="ADP-ribosylglycohydrolase"/>
    <property type="match status" value="1"/>
</dbReference>
<dbReference type="InterPro" id="IPR036705">
    <property type="entry name" value="Ribosyl_crysJ1_sf"/>
</dbReference>
<keyword evidence="4" id="KW-1185">Reference proteome</keyword>
<name>A0ABY5AFZ9_9ACTO</name>
<evidence type="ECO:0000313" key="4">
    <source>
        <dbReference type="Proteomes" id="UP001056109"/>
    </source>
</evidence>
<protein>
    <submittedName>
        <fullName evidence="3">ADP-ribosylglycohydrolase family protein</fullName>
    </submittedName>
</protein>
<dbReference type="InterPro" id="IPR050792">
    <property type="entry name" value="ADP-ribosylglycohydrolase"/>
</dbReference>
<evidence type="ECO:0000256" key="1">
    <source>
        <dbReference type="ARBA" id="ARBA00010702"/>
    </source>
</evidence>
<dbReference type="EMBL" id="CP099547">
    <property type="protein sequence ID" value="USR78940.1"/>
    <property type="molecule type" value="Genomic_DNA"/>
</dbReference>
<reference evidence="3" key="1">
    <citation type="submission" date="2022-06" db="EMBL/GenBank/DDBJ databases">
        <title>Complete Genome Sequence of Arcanobacterium pinnipediorum strain DSM 28752 isolated from a harbour seal.</title>
        <authorList>
            <person name="Borowiak M."/>
            <person name="Kreitlow A."/>
            <person name="Alssahen M."/>
            <person name="Malorny B."/>
            <person name="Laemmler C."/>
            <person name="Prenger-Berninghoff E."/>
            <person name="Siebert U."/>
            <person name="Ploetz M."/>
            <person name="Abdulmawjood A."/>
        </authorList>
    </citation>
    <scope>NUCLEOTIDE SEQUENCE</scope>
    <source>
        <strain evidence="3">DSM 28752</strain>
    </source>
</reference>
<dbReference type="Pfam" id="PF03747">
    <property type="entry name" value="ADP_ribosyl_GH"/>
    <property type="match status" value="1"/>
</dbReference>
<dbReference type="InterPro" id="IPR005502">
    <property type="entry name" value="Ribosyl_crysJ1"/>
</dbReference>
<dbReference type="Gene3D" id="1.10.4080.10">
    <property type="entry name" value="ADP-ribosylation/Crystallin J1"/>
    <property type="match status" value="1"/>
</dbReference>
<sequence>MTTMKNLDTSTSFDNEADKATATLYGTAIGDALGMPTQDMTPDQIRADYGEIRGFVDAGPHQYIAAGMRAGTITDDTEQMLIVADLLIQHGQIPPRDFAHALTQWEEDMIAKGSLDLLGPSTKAAIAAIAAGKSTAESGKNGTTNGAAMRIAPIGICYPATNLETLVERVHHASSLTHNTSLGVSAAAAVAAAISAGIDGASRTEAIALALDAARLGQRYGHQVPGPSIAGRLPYAIELAKKSSDLADLLYNVVGTTLASQESVVAALTLIAVVSDPWEGLCLAANCGGDTDTIGAIAGSIYGAIYGLEAFPHEAIDTIEAVNNLNLTNTATKLVARRHTT</sequence>
<dbReference type="RefSeq" id="WP_252672794.1">
    <property type="nucleotide sequence ID" value="NZ_CP099547.1"/>
</dbReference>
<organism evidence="3 4">
    <name type="scientific">Arcanobacterium pinnipediorum</name>
    <dbReference type="NCBI Taxonomy" id="1503041"/>
    <lineage>
        <taxon>Bacteria</taxon>
        <taxon>Bacillati</taxon>
        <taxon>Actinomycetota</taxon>
        <taxon>Actinomycetes</taxon>
        <taxon>Actinomycetales</taxon>
        <taxon>Actinomycetaceae</taxon>
        <taxon>Arcanobacterium</taxon>
    </lineage>
</organism>
<dbReference type="PANTHER" id="PTHR16222:SF24">
    <property type="entry name" value="ADP-RIBOSYLHYDROLASE ARH3"/>
    <property type="match status" value="1"/>
</dbReference>